<dbReference type="EMBL" id="JBAPLV010000021">
    <property type="protein sequence ID" value="MEI4280276.1"/>
    <property type="molecule type" value="Genomic_DNA"/>
</dbReference>
<keyword evidence="2" id="KW-1185">Reference proteome</keyword>
<gene>
    <name evidence="1" type="ORF">UXQ13_17520</name>
</gene>
<organism evidence="1 2">
    <name type="scientific">Klenkia terrae</name>
    <dbReference type="NCBI Taxonomy" id="1052259"/>
    <lineage>
        <taxon>Bacteria</taxon>
        <taxon>Bacillati</taxon>
        <taxon>Actinomycetota</taxon>
        <taxon>Actinomycetes</taxon>
        <taxon>Geodermatophilales</taxon>
        <taxon>Geodermatophilaceae</taxon>
        <taxon>Klenkia</taxon>
    </lineage>
</organism>
<dbReference type="InterPro" id="IPR025447">
    <property type="entry name" value="DUF4192"/>
</dbReference>
<name>A0ABU8EBQ7_9ACTN</name>
<evidence type="ECO:0000313" key="2">
    <source>
        <dbReference type="Proteomes" id="UP001373496"/>
    </source>
</evidence>
<evidence type="ECO:0000313" key="1">
    <source>
        <dbReference type="EMBL" id="MEI4280276.1"/>
    </source>
</evidence>
<reference evidence="1 2" key="1">
    <citation type="submission" date="2024-03" db="EMBL/GenBank/DDBJ databases">
        <title>Draft genome sequence of Klenkia terrae.</title>
        <authorList>
            <person name="Duangmal K."/>
            <person name="Chantavorakit T."/>
        </authorList>
    </citation>
    <scope>NUCLEOTIDE SEQUENCE [LARGE SCALE GENOMIC DNA]</scope>
    <source>
        <strain evidence="1 2">JCM 17786</strain>
    </source>
</reference>
<accession>A0ABU8EBQ7</accession>
<comment type="caution">
    <text evidence="1">The sequence shown here is derived from an EMBL/GenBank/DDBJ whole genome shotgun (WGS) entry which is preliminary data.</text>
</comment>
<dbReference type="Proteomes" id="UP001373496">
    <property type="component" value="Unassembled WGS sequence"/>
</dbReference>
<proteinExistence type="predicted"/>
<dbReference type="RefSeq" id="WP_225235329.1">
    <property type="nucleotide sequence ID" value="NZ_JBAPLV010000021.1"/>
</dbReference>
<protein>
    <submittedName>
        <fullName evidence="1">DUF4192 domain-containing protein</fullName>
    </submittedName>
</protein>
<dbReference type="Pfam" id="PF13830">
    <property type="entry name" value="DUF4192"/>
    <property type="match status" value="1"/>
</dbReference>
<sequence>MPLDEIPAVRLGTGPDLAAALPQLLGFVPSESLVLVALTGSPAARVGVTLRVDLPDPADAPALAAAAVARLGHEPPAAVVALVVTEAPDVQDGDHDPGDLLDRRLHDLDPVGLRLLRTAGLDLPGRPVVSAVAGALAAAGVPLLAASLVRAGRCWDYDCAEPCCDPGAGQLLPGGTTELAAAAVVRGQVVAADRAELVARLAPVAGPAAVAVGRACAVVGAVQADALHRHGWEALADRSWRLVRDAVADAGSRAPRPLTDEDVARLGWALTDLEVRDQAMGLGTGPTGPAAEALWTELVRRLPPPLDAAPATLLAATAWARGDGTTAGIALDRALDSQPTYALARLLDQGLAAGLPPAAVRDLLTRAGDPGARSEQLGA</sequence>